<evidence type="ECO:0000313" key="6">
    <source>
        <dbReference type="EMBL" id="TWO71763.1"/>
    </source>
</evidence>
<evidence type="ECO:0000256" key="2">
    <source>
        <dbReference type="ARBA" id="ARBA00022630"/>
    </source>
</evidence>
<dbReference type="PRINTS" id="PR00368">
    <property type="entry name" value="FADPNR"/>
</dbReference>
<keyword evidence="7" id="KW-1185">Reference proteome</keyword>
<evidence type="ECO:0000256" key="3">
    <source>
        <dbReference type="ARBA" id="ARBA00022827"/>
    </source>
</evidence>
<evidence type="ECO:0000259" key="5">
    <source>
        <dbReference type="Pfam" id="PF07992"/>
    </source>
</evidence>
<dbReference type="InterPro" id="IPR017584">
    <property type="entry name" value="Pyridine_nucleo_diS_OxRdtase_N"/>
</dbReference>
<sequence length="374" mass="39690">MKRLLLLGGGHAHLRVLADLARARLPGWEVVLVTPTPRQIYSGMLPGWVAGHYALEQCGIDVARLAAAAGVRLLLDSAHALDADGRRVETGAHGSLDFDVLSLDVGSGSPAHAIPGAHGHATPIRPIESFVAGWVETQAKLRPGRPFDLVVLGAGLGGVELAFAAHHRGQREGWSHLRVHLAGSGATPLEASPPSTRGRVLELMRQKGMPWHGGRRAAAVEAGQVLLEDGAALPADACWLATGSAPHPWLADSGLATDAVGYVRVHDTLQCESHPAIFAAGDVASLRAALPKSGVYAVRAGEPLSRNLQAACRGLPLASWQPQARALYLVSTGSRHALAVWGGSSWEGRWVWRWKDWIDRKFVQRFNAGAGARP</sequence>
<evidence type="ECO:0000313" key="7">
    <source>
        <dbReference type="Proteomes" id="UP000318199"/>
    </source>
</evidence>
<dbReference type="InterPro" id="IPR036188">
    <property type="entry name" value="FAD/NAD-bd_sf"/>
</dbReference>
<dbReference type="SUPFAM" id="SSF51905">
    <property type="entry name" value="FAD/NAD(P)-binding domain"/>
    <property type="match status" value="2"/>
</dbReference>
<dbReference type="Proteomes" id="UP000318199">
    <property type="component" value="Unassembled WGS sequence"/>
</dbReference>
<accession>A0A562ZTE6</accession>
<dbReference type="OrthoDB" id="9767928at2"/>
<dbReference type="AlphaFoldDB" id="A0A562ZTE6"/>
<dbReference type="Pfam" id="PF07992">
    <property type="entry name" value="Pyr_redox_2"/>
    <property type="match status" value="1"/>
</dbReference>
<organism evidence="6 7">
    <name type="scientific">Caenimonas sedimenti</name>
    <dbReference type="NCBI Taxonomy" id="2596921"/>
    <lineage>
        <taxon>Bacteria</taxon>
        <taxon>Pseudomonadati</taxon>
        <taxon>Pseudomonadota</taxon>
        <taxon>Betaproteobacteria</taxon>
        <taxon>Burkholderiales</taxon>
        <taxon>Comamonadaceae</taxon>
        <taxon>Caenimonas</taxon>
    </lineage>
</organism>
<dbReference type="PANTHER" id="PTHR42913:SF9">
    <property type="entry name" value="SLR1591 PROTEIN"/>
    <property type="match status" value="1"/>
</dbReference>
<feature type="domain" description="FAD/NAD(P)-binding" evidence="5">
    <location>
        <begin position="3"/>
        <end position="298"/>
    </location>
</feature>
<name>A0A562ZTE6_9BURK</name>
<proteinExistence type="predicted"/>
<dbReference type="NCBIfam" id="TIGR03169">
    <property type="entry name" value="Nterm_to_SelD"/>
    <property type="match status" value="1"/>
</dbReference>
<comment type="caution">
    <text evidence="6">The sequence shown here is derived from an EMBL/GenBank/DDBJ whole genome shotgun (WGS) entry which is preliminary data.</text>
</comment>
<evidence type="ECO:0000256" key="4">
    <source>
        <dbReference type="ARBA" id="ARBA00023002"/>
    </source>
</evidence>
<dbReference type="GO" id="GO:0019646">
    <property type="term" value="P:aerobic electron transport chain"/>
    <property type="evidence" value="ECO:0007669"/>
    <property type="project" value="TreeGrafter"/>
</dbReference>
<dbReference type="Gene3D" id="3.50.50.100">
    <property type="match status" value="1"/>
</dbReference>
<dbReference type="RefSeq" id="WP_145892704.1">
    <property type="nucleotide sequence ID" value="NZ_VOBQ01000006.1"/>
</dbReference>
<keyword evidence="4" id="KW-0560">Oxidoreductase</keyword>
<gene>
    <name evidence="6" type="ORF">FN976_09140</name>
</gene>
<dbReference type="PANTHER" id="PTHR42913">
    <property type="entry name" value="APOPTOSIS-INDUCING FACTOR 1"/>
    <property type="match status" value="1"/>
</dbReference>
<comment type="cofactor">
    <cofactor evidence="1">
        <name>FAD</name>
        <dbReference type="ChEBI" id="CHEBI:57692"/>
    </cofactor>
</comment>
<dbReference type="EMBL" id="VOBQ01000006">
    <property type="protein sequence ID" value="TWO71763.1"/>
    <property type="molecule type" value="Genomic_DNA"/>
</dbReference>
<reference evidence="6 7" key="1">
    <citation type="submission" date="2019-07" db="EMBL/GenBank/DDBJ databases">
        <title>Caenimonas sedimenti sp. nov., isolated from activated sludge.</title>
        <authorList>
            <person name="Xu J."/>
        </authorList>
    </citation>
    <scope>NUCLEOTIDE SEQUENCE [LARGE SCALE GENOMIC DNA]</scope>
    <source>
        <strain evidence="6 7">HX-9-20</strain>
    </source>
</reference>
<keyword evidence="3" id="KW-0274">FAD</keyword>
<evidence type="ECO:0000256" key="1">
    <source>
        <dbReference type="ARBA" id="ARBA00001974"/>
    </source>
</evidence>
<keyword evidence="2" id="KW-0285">Flavoprotein</keyword>
<dbReference type="InterPro" id="IPR051169">
    <property type="entry name" value="NADH-Q_oxidoreductase"/>
</dbReference>
<dbReference type="InterPro" id="IPR023753">
    <property type="entry name" value="FAD/NAD-binding_dom"/>
</dbReference>
<protein>
    <submittedName>
        <fullName evidence="6">Pyridine nucleotide-disulfide oxidoreductase</fullName>
    </submittedName>
</protein>
<dbReference type="GO" id="GO:0003955">
    <property type="term" value="F:NAD(P)H dehydrogenase (quinone) activity"/>
    <property type="evidence" value="ECO:0007669"/>
    <property type="project" value="TreeGrafter"/>
</dbReference>